<proteinExistence type="predicted"/>
<dbReference type="AlphaFoldDB" id="A0A3L8SRV2"/>
<evidence type="ECO:0000313" key="2">
    <source>
        <dbReference type="EMBL" id="RLW07143.1"/>
    </source>
</evidence>
<feature type="region of interest" description="Disordered" evidence="1">
    <location>
        <begin position="1"/>
        <end position="29"/>
    </location>
</feature>
<dbReference type="PANTHER" id="PTHR21325:SF31">
    <property type="entry name" value="GH22081P-RELATED"/>
    <property type="match status" value="1"/>
</dbReference>
<comment type="caution">
    <text evidence="2">The sequence shown here is derived from an EMBL/GenBank/DDBJ whole genome shotgun (WGS) entry which is preliminary data.</text>
</comment>
<organism evidence="2 3">
    <name type="scientific">Chloebia gouldiae</name>
    <name type="common">Gouldian finch</name>
    <name type="synonym">Erythrura gouldiae</name>
    <dbReference type="NCBI Taxonomy" id="44316"/>
    <lineage>
        <taxon>Eukaryota</taxon>
        <taxon>Metazoa</taxon>
        <taxon>Chordata</taxon>
        <taxon>Craniata</taxon>
        <taxon>Vertebrata</taxon>
        <taxon>Euteleostomi</taxon>
        <taxon>Archelosauria</taxon>
        <taxon>Archosauria</taxon>
        <taxon>Dinosauria</taxon>
        <taxon>Saurischia</taxon>
        <taxon>Theropoda</taxon>
        <taxon>Coelurosauria</taxon>
        <taxon>Aves</taxon>
        <taxon>Neognathae</taxon>
        <taxon>Neoaves</taxon>
        <taxon>Telluraves</taxon>
        <taxon>Australaves</taxon>
        <taxon>Passeriformes</taxon>
        <taxon>Passeroidea</taxon>
        <taxon>Passeridae</taxon>
        <taxon>Chloebia</taxon>
    </lineage>
</organism>
<evidence type="ECO:0000256" key="1">
    <source>
        <dbReference type="SAM" id="MobiDB-lite"/>
    </source>
</evidence>
<sequence length="120" mass="13243">MFYPSQMGNADDQEEYEKLETPGSGEDLLQSTGKNFLELSVATLAALISTFNPSVLHLSPPPGTAGEMPDSQARDLLHQAEEIVELMKGDQMMDFQNDWKLITVFFSAEMSCSSYASTQL</sequence>
<reference evidence="2 3" key="1">
    <citation type="journal article" date="2018" name="Proc. R. Soc. B">
        <title>A non-coding region near Follistatin controls head colour polymorphism in the Gouldian finch.</title>
        <authorList>
            <person name="Toomey M.B."/>
            <person name="Marques C.I."/>
            <person name="Andrade P."/>
            <person name="Araujo P.M."/>
            <person name="Sabatino S."/>
            <person name="Gazda M.A."/>
            <person name="Afonso S."/>
            <person name="Lopes R.J."/>
            <person name="Corbo J.C."/>
            <person name="Carneiro M."/>
        </authorList>
    </citation>
    <scope>NUCLEOTIDE SEQUENCE [LARGE SCALE GENOMIC DNA]</scope>
    <source>
        <strain evidence="2">Red01</strain>
        <tissue evidence="2">Muscle</tissue>
    </source>
</reference>
<dbReference type="Proteomes" id="UP000276834">
    <property type="component" value="Unassembled WGS sequence"/>
</dbReference>
<protein>
    <submittedName>
        <fullName evidence="2">Uncharacterized protein</fullName>
    </submittedName>
</protein>
<evidence type="ECO:0000313" key="3">
    <source>
        <dbReference type="Proteomes" id="UP000276834"/>
    </source>
</evidence>
<accession>A0A3L8SRV2</accession>
<name>A0A3L8SRV2_CHLGU</name>
<dbReference type="GO" id="GO:0006644">
    <property type="term" value="P:phospholipid metabolic process"/>
    <property type="evidence" value="ECO:0007669"/>
    <property type="project" value="TreeGrafter"/>
</dbReference>
<feature type="non-terminal residue" evidence="2">
    <location>
        <position position="120"/>
    </location>
</feature>
<dbReference type="EMBL" id="QUSF01000008">
    <property type="protein sequence ID" value="RLW07143.1"/>
    <property type="molecule type" value="Genomic_DNA"/>
</dbReference>
<dbReference type="InterPro" id="IPR038885">
    <property type="entry name" value="PLB1"/>
</dbReference>
<dbReference type="OrthoDB" id="9381632at2759"/>
<keyword evidence="3" id="KW-1185">Reference proteome</keyword>
<dbReference type="PANTHER" id="PTHR21325">
    <property type="entry name" value="PHOSPHOLIPASE B, PLB1"/>
    <property type="match status" value="1"/>
</dbReference>
<dbReference type="GO" id="GO:0004620">
    <property type="term" value="F:phospholipase activity"/>
    <property type="evidence" value="ECO:0007669"/>
    <property type="project" value="InterPro"/>
</dbReference>
<gene>
    <name evidence="2" type="ORF">DV515_00003981</name>
</gene>